<name>A0AAN9A807_HALRR</name>
<accession>A0AAN9A807</accession>
<keyword evidence="2" id="KW-1185">Reference proteome</keyword>
<dbReference type="AlphaFoldDB" id="A0AAN9A807"/>
<dbReference type="EMBL" id="JAXCGZ010002159">
    <property type="protein sequence ID" value="KAK7084291.1"/>
    <property type="molecule type" value="Genomic_DNA"/>
</dbReference>
<evidence type="ECO:0000313" key="1">
    <source>
        <dbReference type="EMBL" id="KAK7084291.1"/>
    </source>
</evidence>
<comment type="caution">
    <text evidence="1">The sequence shown here is derived from an EMBL/GenBank/DDBJ whole genome shotgun (WGS) entry which is preliminary data.</text>
</comment>
<reference evidence="1 2" key="1">
    <citation type="submission" date="2023-11" db="EMBL/GenBank/DDBJ databases">
        <title>Halocaridina rubra genome assembly.</title>
        <authorList>
            <person name="Smith C."/>
        </authorList>
    </citation>
    <scope>NUCLEOTIDE SEQUENCE [LARGE SCALE GENOMIC DNA]</scope>
    <source>
        <strain evidence="1">EP-1</strain>
        <tissue evidence="1">Whole</tissue>
    </source>
</reference>
<organism evidence="1 2">
    <name type="scientific">Halocaridina rubra</name>
    <name type="common">Hawaiian red shrimp</name>
    <dbReference type="NCBI Taxonomy" id="373956"/>
    <lineage>
        <taxon>Eukaryota</taxon>
        <taxon>Metazoa</taxon>
        <taxon>Ecdysozoa</taxon>
        <taxon>Arthropoda</taxon>
        <taxon>Crustacea</taxon>
        <taxon>Multicrustacea</taxon>
        <taxon>Malacostraca</taxon>
        <taxon>Eumalacostraca</taxon>
        <taxon>Eucarida</taxon>
        <taxon>Decapoda</taxon>
        <taxon>Pleocyemata</taxon>
        <taxon>Caridea</taxon>
        <taxon>Atyoidea</taxon>
        <taxon>Atyidae</taxon>
        <taxon>Halocaridina</taxon>
    </lineage>
</organism>
<feature type="non-terminal residue" evidence="1">
    <location>
        <position position="61"/>
    </location>
</feature>
<dbReference type="Proteomes" id="UP001381693">
    <property type="component" value="Unassembled WGS sequence"/>
</dbReference>
<gene>
    <name evidence="1" type="ORF">SK128_017763</name>
</gene>
<sequence>MSVNNRIDALYHFDRSLQVWEQTGRRHSEVLTEQQQQVGGSKLGGGLRYKNTAILWITCQQ</sequence>
<proteinExistence type="predicted"/>
<protein>
    <submittedName>
        <fullName evidence="1">Uncharacterized protein</fullName>
    </submittedName>
</protein>
<evidence type="ECO:0000313" key="2">
    <source>
        <dbReference type="Proteomes" id="UP001381693"/>
    </source>
</evidence>